<name>C3Z464_BRAFL</name>
<dbReference type="Pfam" id="PF12560">
    <property type="entry name" value="RAG1_imp_bd"/>
    <property type="match status" value="1"/>
</dbReference>
<reference evidence="2" key="1">
    <citation type="journal article" date="2008" name="Nature">
        <title>The amphioxus genome and the evolution of the chordate karyotype.</title>
        <authorList>
            <consortium name="US DOE Joint Genome Institute (JGI-PGF)"/>
            <person name="Putnam N.H."/>
            <person name="Butts T."/>
            <person name="Ferrier D.E.K."/>
            <person name="Furlong R.F."/>
            <person name="Hellsten U."/>
            <person name="Kawashima T."/>
            <person name="Robinson-Rechavi M."/>
            <person name="Shoguchi E."/>
            <person name="Terry A."/>
            <person name="Yu J.-K."/>
            <person name="Benito-Gutierrez E.L."/>
            <person name="Dubchak I."/>
            <person name="Garcia-Fernandez J."/>
            <person name="Gibson-Brown J.J."/>
            <person name="Grigoriev I.V."/>
            <person name="Horton A.C."/>
            <person name="de Jong P.J."/>
            <person name="Jurka J."/>
            <person name="Kapitonov V.V."/>
            <person name="Kohara Y."/>
            <person name="Kuroki Y."/>
            <person name="Lindquist E."/>
            <person name="Lucas S."/>
            <person name="Osoegawa K."/>
            <person name="Pennacchio L.A."/>
            <person name="Salamov A.A."/>
            <person name="Satou Y."/>
            <person name="Sauka-Spengler T."/>
            <person name="Schmutz J."/>
            <person name="Shin-I T."/>
            <person name="Toyoda A."/>
            <person name="Bronner-Fraser M."/>
            <person name="Fujiyama A."/>
            <person name="Holland L.Z."/>
            <person name="Holland P.W.H."/>
            <person name="Satoh N."/>
            <person name="Rokhsar D.S."/>
        </authorList>
    </citation>
    <scope>NUCLEOTIDE SEQUENCE [LARGE SCALE GENOMIC DNA]</scope>
    <source>
        <strain evidence="2">S238N-H82</strain>
        <tissue evidence="2">Testes</tissue>
    </source>
</reference>
<dbReference type="EMBL" id="GG666578">
    <property type="protein sequence ID" value="EEN52677.1"/>
    <property type="molecule type" value="Genomic_DNA"/>
</dbReference>
<dbReference type="InParanoid" id="C3Z464"/>
<gene>
    <name evidence="2" type="ORF">BRAFLDRAFT_160754</name>
</gene>
<evidence type="ECO:0000259" key="1">
    <source>
        <dbReference type="Pfam" id="PF12560"/>
    </source>
</evidence>
<feature type="domain" description="RAG1 importin-binding" evidence="1">
    <location>
        <begin position="8"/>
        <end position="72"/>
    </location>
</feature>
<organism>
    <name type="scientific">Branchiostoma floridae</name>
    <name type="common">Florida lancelet</name>
    <name type="synonym">Amphioxus</name>
    <dbReference type="NCBI Taxonomy" id="7739"/>
    <lineage>
        <taxon>Eukaryota</taxon>
        <taxon>Metazoa</taxon>
        <taxon>Chordata</taxon>
        <taxon>Cephalochordata</taxon>
        <taxon>Leptocardii</taxon>
        <taxon>Amphioxiformes</taxon>
        <taxon>Branchiostomatidae</taxon>
        <taxon>Branchiostoma</taxon>
    </lineage>
</organism>
<sequence length="73" mass="8353">STSYRAEFLNLFGIDLSADISNVHPQSVCHNCRCTFDRYKNHPNKELYCPTVKPYTFKQHSDSCTICYGQTTG</sequence>
<accession>C3Z464</accession>
<feature type="non-terminal residue" evidence="2">
    <location>
        <position position="1"/>
    </location>
</feature>
<evidence type="ECO:0000313" key="2">
    <source>
        <dbReference type="EMBL" id="EEN52677.1"/>
    </source>
</evidence>
<feature type="non-terminal residue" evidence="2">
    <location>
        <position position="73"/>
    </location>
</feature>
<dbReference type="AlphaFoldDB" id="C3Z464"/>
<protein>
    <recommendedName>
        <fullName evidence="1">RAG1 importin-binding domain-containing protein</fullName>
    </recommendedName>
</protein>
<proteinExistence type="predicted"/>
<dbReference type="InterPro" id="IPR035714">
    <property type="entry name" value="RAG1_imp-bd"/>
</dbReference>